<evidence type="ECO:0000256" key="3">
    <source>
        <dbReference type="ARBA" id="ARBA00023125"/>
    </source>
</evidence>
<dbReference type="Gene3D" id="3.40.50.2300">
    <property type="match status" value="2"/>
</dbReference>
<evidence type="ECO:0000256" key="2">
    <source>
        <dbReference type="ARBA" id="ARBA00023015"/>
    </source>
</evidence>
<dbReference type="AlphaFoldDB" id="A0A7R7DP18"/>
<keyword evidence="7" id="KW-1185">Reference proteome</keyword>
<gene>
    <name evidence="6" type="primary">lacI_1</name>
    <name evidence="6" type="ORF">Athai_26290</name>
</gene>
<dbReference type="EMBL" id="AP023355">
    <property type="protein sequence ID" value="BCJ35126.1"/>
    <property type="molecule type" value="Genomic_DNA"/>
</dbReference>
<keyword evidence="2" id="KW-0805">Transcription regulation</keyword>
<evidence type="ECO:0000313" key="7">
    <source>
        <dbReference type="Proteomes" id="UP000611640"/>
    </source>
</evidence>
<dbReference type="Pfam" id="PF13377">
    <property type="entry name" value="Peripla_BP_3"/>
    <property type="match status" value="1"/>
</dbReference>
<reference evidence="6 7" key="1">
    <citation type="submission" date="2020-08" db="EMBL/GenBank/DDBJ databases">
        <title>Whole genome shotgun sequence of Actinocatenispora thailandica NBRC 105041.</title>
        <authorList>
            <person name="Komaki H."/>
            <person name="Tamura T."/>
        </authorList>
    </citation>
    <scope>NUCLEOTIDE SEQUENCE [LARGE SCALE GENOMIC DNA]</scope>
    <source>
        <strain evidence="6 7">NBRC 105041</strain>
    </source>
</reference>
<dbReference type="Pfam" id="PF00356">
    <property type="entry name" value="LacI"/>
    <property type="match status" value="1"/>
</dbReference>
<accession>A0A7R7DP18</accession>
<dbReference type="InterPro" id="IPR046335">
    <property type="entry name" value="LacI/GalR-like_sensor"/>
</dbReference>
<keyword evidence="4" id="KW-0804">Transcription</keyword>
<dbReference type="InterPro" id="IPR028082">
    <property type="entry name" value="Peripla_BP_I"/>
</dbReference>
<proteinExistence type="predicted"/>
<dbReference type="Gene3D" id="1.10.260.40">
    <property type="entry name" value="lambda repressor-like DNA-binding domains"/>
    <property type="match status" value="1"/>
</dbReference>
<dbReference type="SUPFAM" id="SSF53822">
    <property type="entry name" value="Periplasmic binding protein-like I"/>
    <property type="match status" value="1"/>
</dbReference>
<dbReference type="RefSeq" id="WP_203961729.1">
    <property type="nucleotide sequence ID" value="NZ_AP023355.1"/>
</dbReference>
<dbReference type="SUPFAM" id="SSF47413">
    <property type="entry name" value="lambda repressor-like DNA-binding domains"/>
    <property type="match status" value="1"/>
</dbReference>
<dbReference type="InterPro" id="IPR000843">
    <property type="entry name" value="HTH_LacI"/>
</dbReference>
<sequence>MVKIVDVAREAGTSVATVSRALNDNDRVDPRLAARVRAAAEKLGYRPNHLARSLRRQRSNLWLLIISDIEVAFFTSVARGVEDVAVANGYSVVLCNADEDETKESKYIQLAAAEHAAGVIISPHSTQTQIDRLAADSIPVVVIDRSLAAPVDWVMVDSRGGALAATEHLIRQGWQRPACVTGPRSAETAMLRRLGYEDALRAAGIRTRRVTHRSFHLDGGRAGAASLLDRDRPPDSFFVANAALALGVLQELHARGLRPGRDVGLICFDDAPWAPFIDPPISVVAQPAYRIGTQAATLLVDRIGGTAEGPPRRVVLGTDLILRESSVHP</sequence>
<organism evidence="6 7">
    <name type="scientific">Actinocatenispora thailandica</name>
    <dbReference type="NCBI Taxonomy" id="227318"/>
    <lineage>
        <taxon>Bacteria</taxon>
        <taxon>Bacillati</taxon>
        <taxon>Actinomycetota</taxon>
        <taxon>Actinomycetes</taxon>
        <taxon>Micromonosporales</taxon>
        <taxon>Micromonosporaceae</taxon>
        <taxon>Actinocatenispora</taxon>
    </lineage>
</organism>
<dbReference type="GO" id="GO:0000976">
    <property type="term" value="F:transcription cis-regulatory region binding"/>
    <property type="evidence" value="ECO:0007669"/>
    <property type="project" value="TreeGrafter"/>
</dbReference>
<dbReference type="CDD" id="cd01392">
    <property type="entry name" value="HTH_LacI"/>
    <property type="match status" value="1"/>
</dbReference>
<evidence type="ECO:0000259" key="5">
    <source>
        <dbReference type="PROSITE" id="PS50932"/>
    </source>
</evidence>
<keyword evidence="3" id="KW-0238">DNA-binding</keyword>
<keyword evidence="1" id="KW-0678">Repressor</keyword>
<evidence type="ECO:0000256" key="1">
    <source>
        <dbReference type="ARBA" id="ARBA00022491"/>
    </source>
</evidence>
<dbReference type="PROSITE" id="PS50932">
    <property type="entry name" value="HTH_LACI_2"/>
    <property type="match status" value="1"/>
</dbReference>
<dbReference type="PANTHER" id="PTHR30146:SF148">
    <property type="entry name" value="HTH-TYPE TRANSCRIPTIONAL REPRESSOR PURR-RELATED"/>
    <property type="match status" value="1"/>
</dbReference>
<dbReference type="SMART" id="SM00354">
    <property type="entry name" value="HTH_LACI"/>
    <property type="match status" value="1"/>
</dbReference>
<dbReference type="PANTHER" id="PTHR30146">
    <property type="entry name" value="LACI-RELATED TRANSCRIPTIONAL REPRESSOR"/>
    <property type="match status" value="1"/>
</dbReference>
<dbReference type="KEGG" id="atl:Athai_26290"/>
<protein>
    <submittedName>
        <fullName evidence="6">LacI family transcriptional regulator</fullName>
    </submittedName>
</protein>
<dbReference type="InterPro" id="IPR010982">
    <property type="entry name" value="Lambda_DNA-bd_dom_sf"/>
</dbReference>
<evidence type="ECO:0000256" key="4">
    <source>
        <dbReference type="ARBA" id="ARBA00023163"/>
    </source>
</evidence>
<feature type="domain" description="HTH lacI-type" evidence="5">
    <location>
        <begin position="2"/>
        <end position="56"/>
    </location>
</feature>
<name>A0A7R7DP18_9ACTN</name>
<dbReference type="Proteomes" id="UP000611640">
    <property type="component" value="Chromosome"/>
</dbReference>
<dbReference type="GO" id="GO:0003700">
    <property type="term" value="F:DNA-binding transcription factor activity"/>
    <property type="evidence" value="ECO:0007669"/>
    <property type="project" value="TreeGrafter"/>
</dbReference>
<evidence type="ECO:0000313" key="6">
    <source>
        <dbReference type="EMBL" id="BCJ35126.1"/>
    </source>
</evidence>